<dbReference type="PROSITE" id="PS00138">
    <property type="entry name" value="SUBTILASE_SER"/>
    <property type="match status" value="1"/>
</dbReference>
<evidence type="ECO:0000313" key="9">
    <source>
        <dbReference type="EMBL" id="GGC30504.1"/>
    </source>
</evidence>
<evidence type="ECO:0000313" key="10">
    <source>
        <dbReference type="Proteomes" id="UP000635885"/>
    </source>
</evidence>
<keyword evidence="10" id="KW-1185">Reference proteome</keyword>
<dbReference type="Pfam" id="PF00082">
    <property type="entry name" value="Peptidase_S8"/>
    <property type="match status" value="1"/>
</dbReference>
<dbReference type="Proteomes" id="UP000635885">
    <property type="component" value="Unassembled WGS sequence"/>
</dbReference>
<dbReference type="PANTHER" id="PTHR43806">
    <property type="entry name" value="PEPTIDASE S8"/>
    <property type="match status" value="1"/>
</dbReference>
<gene>
    <name evidence="9" type="ORF">GCM10010993_06770</name>
</gene>
<dbReference type="SUPFAM" id="SSF52743">
    <property type="entry name" value="Subtilisin-like"/>
    <property type="match status" value="1"/>
</dbReference>
<evidence type="ECO:0000256" key="3">
    <source>
        <dbReference type="ARBA" id="ARBA00022801"/>
    </source>
</evidence>
<dbReference type="RefSeq" id="WP_188439707.1">
    <property type="nucleotide sequence ID" value="NZ_BMFD01000002.1"/>
</dbReference>
<feature type="chain" id="PRO_5046261907" evidence="6">
    <location>
        <begin position="22"/>
        <end position="550"/>
    </location>
</feature>
<dbReference type="EMBL" id="BMFD01000002">
    <property type="protein sequence ID" value="GGC30504.1"/>
    <property type="molecule type" value="Genomic_DNA"/>
</dbReference>
<sequence length="550" mass="60638">MGRFKFFAVFGFVFFVGFASAQNKYAVHYKYKPQENFSLENSNEFLTEKSIQRRANQGIALDSLDLPVSEKYIAEISALTESVLYHVNWLNASLVIGNEEEILQISNLNFVEKVILVEPNLNNGRKLINKIKKGVDFNVNFFARKNRSANNLYDFQNELLGIPEMHNLGFYGEGITIAVFDAGFPDVEIIPGFSDLVAQNRIVGKKDFVDLDNVNVFSKNQHGTNVLSVIASNKPGELVAGAFGSNYILCITENTGSEFRIEEYNWVKAASYADSLGVDIINSSLGYLDFDDSNMDYSAEDLDGQTAVVTLGATIAAQKGILVVTSAGNYGSLGQSSLTAPADAQGILAIGATTSTSVRASFSSQGPTSDGRIKPDLSTLGQGVYIYRRPKIEVSQANGTSFSAPQIAALAAGLWQAKPELTKDELIELLKQSGTQSEDPDNLLGYGIPNFSRAYFGEVLNVENPQSENFSWRIYPNPNDGRILYADFGQELQAKIKVYQTNGTLIFEQDLERSSNQIAFEIETSQLKSGLYIVEMQSGREIRRTKLIKR</sequence>
<feature type="active site" description="Charge relay system" evidence="5">
    <location>
        <position position="181"/>
    </location>
</feature>
<dbReference type="PRINTS" id="PR00723">
    <property type="entry name" value="SUBTILISIN"/>
</dbReference>
<dbReference type="InterPro" id="IPR050131">
    <property type="entry name" value="Peptidase_S8_subtilisin-like"/>
</dbReference>
<dbReference type="Gene3D" id="3.40.50.200">
    <property type="entry name" value="Peptidase S8/S53 domain"/>
    <property type="match status" value="1"/>
</dbReference>
<dbReference type="InterPro" id="IPR015500">
    <property type="entry name" value="Peptidase_S8_subtilisin-rel"/>
</dbReference>
<evidence type="ECO:0000256" key="2">
    <source>
        <dbReference type="ARBA" id="ARBA00022670"/>
    </source>
</evidence>
<evidence type="ECO:0000256" key="6">
    <source>
        <dbReference type="SAM" id="SignalP"/>
    </source>
</evidence>
<dbReference type="InterPro" id="IPR023828">
    <property type="entry name" value="Peptidase_S8_Ser-AS"/>
</dbReference>
<dbReference type="InterPro" id="IPR000209">
    <property type="entry name" value="Peptidase_S8/S53_dom"/>
</dbReference>
<evidence type="ECO:0000256" key="1">
    <source>
        <dbReference type="ARBA" id="ARBA00011073"/>
    </source>
</evidence>
<dbReference type="InterPro" id="IPR036852">
    <property type="entry name" value="Peptidase_S8/S53_dom_sf"/>
</dbReference>
<accession>A0ABQ1LVL1</accession>
<dbReference type="PANTHER" id="PTHR43806:SF67">
    <property type="entry name" value="EGF-LIKE DOMAIN-CONTAINING PROTEIN"/>
    <property type="match status" value="1"/>
</dbReference>
<dbReference type="PROSITE" id="PS51892">
    <property type="entry name" value="SUBTILASE"/>
    <property type="match status" value="1"/>
</dbReference>
<dbReference type="InterPro" id="IPR026444">
    <property type="entry name" value="Secre_tail"/>
</dbReference>
<proteinExistence type="inferred from homology"/>
<evidence type="ECO:0000256" key="5">
    <source>
        <dbReference type="PROSITE-ProRule" id="PRU01240"/>
    </source>
</evidence>
<evidence type="ECO:0000256" key="4">
    <source>
        <dbReference type="ARBA" id="ARBA00022825"/>
    </source>
</evidence>
<feature type="active site" description="Charge relay system" evidence="5">
    <location>
        <position position="222"/>
    </location>
</feature>
<feature type="signal peptide" evidence="6">
    <location>
        <begin position="1"/>
        <end position="21"/>
    </location>
</feature>
<keyword evidence="4 5" id="KW-0720">Serine protease</keyword>
<comment type="similarity">
    <text evidence="1 5">Belongs to the peptidase S8 family.</text>
</comment>
<evidence type="ECO:0000259" key="7">
    <source>
        <dbReference type="Pfam" id="PF00082"/>
    </source>
</evidence>
<keyword evidence="3 5" id="KW-0378">Hydrolase</keyword>
<comment type="caution">
    <text evidence="9">The sequence shown here is derived from an EMBL/GenBank/DDBJ whole genome shotgun (WGS) entry which is preliminary data.</text>
</comment>
<dbReference type="PIRSF" id="PIRSF037903">
    <property type="entry name" value="Subtilisin_rel_GFO_2223"/>
    <property type="match status" value="1"/>
</dbReference>
<feature type="domain" description="Secretion system C-terminal sorting" evidence="8">
    <location>
        <begin position="474"/>
        <end position="547"/>
    </location>
</feature>
<reference evidence="10" key="1">
    <citation type="journal article" date="2019" name="Int. J. Syst. Evol. Microbiol.">
        <title>The Global Catalogue of Microorganisms (GCM) 10K type strain sequencing project: providing services to taxonomists for standard genome sequencing and annotation.</title>
        <authorList>
            <consortium name="The Broad Institute Genomics Platform"/>
            <consortium name="The Broad Institute Genome Sequencing Center for Infectious Disease"/>
            <person name="Wu L."/>
            <person name="Ma J."/>
        </authorList>
    </citation>
    <scope>NUCLEOTIDE SEQUENCE [LARGE SCALE GENOMIC DNA]</scope>
    <source>
        <strain evidence="10">CGMCC 1.12479</strain>
    </source>
</reference>
<feature type="domain" description="Peptidase S8/S53" evidence="7">
    <location>
        <begin position="172"/>
        <end position="447"/>
    </location>
</feature>
<evidence type="ECO:0000259" key="8">
    <source>
        <dbReference type="Pfam" id="PF18962"/>
    </source>
</evidence>
<organism evidence="9 10">
    <name type="scientific">Belliella aquatica</name>
    <dbReference type="NCBI Taxonomy" id="1323734"/>
    <lineage>
        <taxon>Bacteria</taxon>
        <taxon>Pseudomonadati</taxon>
        <taxon>Bacteroidota</taxon>
        <taxon>Cytophagia</taxon>
        <taxon>Cytophagales</taxon>
        <taxon>Cyclobacteriaceae</taxon>
        <taxon>Belliella</taxon>
    </lineage>
</organism>
<feature type="active site" description="Charge relay system" evidence="5">
    <location>
        <position position="401"/>
    </location>
</feature>
<protein>
    <submittedName>
        <fullName evidence="9">Peptidase S8</fullName>
    </submittedName>
</protein>
<keyword evidence="2 5" id="KW-0645">Protease</keyword>
<keyword evidence="6" id="KW-0732">Signal</keyword>
<name>A0ABQ1LVL1_9BACT</name>
<dbReference type="NCBIfam" id="TIGR04183">
    <property type="entry name" value="Por_Secre_tail"/>
    <property type="match status" value="1"/>
</dbReference>
<dbReference type="Pfam" id="PF18962">
    <property type="entry name" value="Por_Secre_tail"/>
    <property type="match status" value="1"/>
</dbReference>
<dbReference type="InterPro" id="IPR017317">
    <property type="entry name" value="Pept_S8_subtilisin_bacteroid-2"/>
</dbReference>